<name>A0A9P1FMZ6_9DINO</name>
<keyword evidence="5" id="KW-1185">Reference proteome</keyword>
<reference evidence="3" key="2">
    <citation type="submission" date="2024-04" db="EMBL/GenBank/DDBJ databases">
        <authorList>
            <person name="Chen Y."/>
            <person name="Shah S."/>
            <person name="Dougan E. K."/>
            <person name="Thang M."/>
            <person name="Chan C."/>
        </authorList>
    </citation>
    <scope>NUCLEOTIDE SEQUENCE [LARGE SCALE GENOMIC DNA]</scope>
</reference>
<feature type="region of interest" description="Disordered" evidence="1">
    <location>
        <begin position="569"/>
        <end position="591"/>
    </location>
</feature>
<protein>
    <submittedName>
        <fullName evidence="4">Fucoxanthin-chlorophyll a-c binding protein C, chloroplastic</fullName>
    </submittedName>
</protein>
<reference evidence="2" key="1">
    <citation type="submission" date="2022-10" db="EMBL/GenBank/DDBJ databases">
        <authorList>
            <person name="Chen Y."/>
            <person name="Dougan E. K."/>
            <person name="Chan C."/>
            <person name="Rhodes N."/>
            <person name="Thang M."/>
        </authorList>
    </citation>
    <scope>NUCLEOTIDE SEQUENCE</scope>
</reference>
<organism evidence="2">
    <name type="scientific">Cladocopium goreaui</name>
    <dbReference type="NCBI Taxonomy" id="2562237"/>
    <lineage>
        <taxon>Eukaryota</taxon>
        <taxon>Sar</taxon>
        <taxon>Alveolata</taxon>
        <taxon>Dinophyceae</taxon>
        <taxon>Suessiales</taxon>
        <taxon>Symbiodiniaceae</taxon>
        <taxon>Cladocopium</taxon>
    </lineage>
</organism>
<evidence type="ECO:0000313" key="3">
    <source>
        <dbReference type="EMBL" id="CAL1133407.1"/>
    </source>
</evidence>
<dbReference type="EMBL" id="CAMXCT030000533">
    <property type="protein sequence ID" value="CAL4767344.1"/>
    <property type="molecule type" value="Genomic_DNA"/>
</dbReference>
<feature type="compositionally biased region" description="Basic residues" evidence="1">
    <location>
        <begin position="328"/>
        <end position="343"/>
    </location>
</feature>
<feature type="region of interest" description="Disordered" evidence="1">
    <location>
        <begin position="308"/>
        <end position="353"/>
    </location>
</feature>
<comment type="caution">
    <text evidence="2">The sequence shown here is derived from an EMBL/GenBank/DDBJ whole genome shotgun (WGS) entry which is preliminary data.</text>
</comment>
<dbReference type="Proteomes" id="UP001152797">
    <property type="component" value="Unassembled WGS sequence"/>
</dbReference>
<dbReference type="AlphaFoldDB" id="A0A9P1FMZ6"/>
<gene>
    <name evidence="2" type="ORF">C1SCF055_LOCUS7943</name>
</gene>
<dbReference type="OrthoDB" id="433943at2759"/>
<feature type="compositionally biased region" description="Polar residues" evidence="1">
    <location>
        <begin position="308"/>
        <end position="324"/>
    </location>
</feature>
<sequence length="1220" mass="137230">MAVDDVARRAYLAEHVSSDLQYIWQECDVSLGTQHTLAQHYKTMKVFSSMCDTKAEVREALRTDFRIDPATSPETRADVAKVLTAWELSRSMTAKEQELQAETKVLGMPRVLQHTERQAMVKAVEVTLGKLQDAEIPSNEYLALKVEECEANEPQALGLDEVSSRSDTSSSALQTSLDSSGHVRVTKVKTKGRLPEDTESLRRALKLEAISWLCMSAKFRNKTWLHGLELQHWTKYTEYCLVKRCQTHAVKPPWAVILSYEQKMRKEVFKLVQAGTHTVAEGLAAVIRDAEIKEAHFTAPIALGVGWNNQRTTQPQPNKWQRTSYKGKPQHKGAKGGKGKGKSGKGNARDFNGSSLVTHTGVLESVAGYMHAESVDVTQNTRHVNTTNIPAPSLRQQVVKTRADLVMSDKHSDFDLNVREVDIERSESDDLSSAQLWEQLFAEIRDGKYDVIIMFLSTIPGIKSRYAKWPSFDQDGRYLGPLPARCTHKRHVRRLIGKDSQGRWVTGPAAAYPPGLCKYLATLVASVLRKGDHHRVKEGLVSPRPVSPPAEAVTKHVAPESKQIQQQQMEVDEEDKQSLAEQPAAQAVGTSKTVEVQHTVSRFNWGRPLMVEWSGEEREIVDGFGLCSPNRWAPGCRGVGQSVRSMELNTKIHDLLRNFVHEQLGDLRLMAFKLATGKLTESPFGGDALDLLRKRWAALLPVPGSAMGRAEGQPFLAQTLKIQEDPDHEILVADRDSFSSGVPVGYEEPIPPAPDVFRARLKQSNLDSSEYMEEARNYKSAVENKEGLESKFREDEAQGMMFPTTMGVLKERYPGKPILVAAMGAIKKPDGSVRDTMEAFFTVSADIKAAHRLVARLLLDRWILQLVYVDDLHVVCVGEQKFETLWMAIAAYEALGTPFGYKKFSGGMDVQFVGYRVDYRNMEVGISGARGQWLLSFLRELRRDGYTVHVHRFAEFLGRLGFTCRVLLWLKPHLAPLYSWASAVSKSTVATAPRLVRLVCMFLEKQFEEQKFMFSCVKPQRLTNEVFRTDAKCENNLVVLAGYHFPDGRWFSVRVTPRDAPYLFKENGDSEWASAPAELLAVLVALRLFGYLEPKTGRTCIRLWIQSGTDNRSIDFLSKKNSTTRWPLTLVNMQLSHFLMRSGVRLSLAWRPRDENTLADDLTNSKFGGVDMDKRISCLFSDLDLSLLASLWEAREEYLDRDSWAVYGKGKDKGEKTAWG</sequence>
<proteinExistence type="predicted"/>
<dbReference type="EMBL" id="CAMXCT010000533">
    <property type="protein sequence ID" value="CAI3980032.1"/>
    <property type="molecule type" value="Genomic_DNA"/>
</dbReference>
<evidence type="ECO:0000256" key="1">
    <source>
        <dbReference type="SAM" id="MobiDB-lite"/>
    </source>
</evidence>
<dbReference type="EMBL" id="CAMXCT020000533">
    <property type="protein sequence ID" value="CAL1133407.1"/>
    <property type="molecule type" value="Genomic_DNA"/>
</dbReference>
<accession>A0A9P1FMZ6</accession>
<evidence type="ECO:0000313" key="2">
    <source>
        <dbReference type="EMBL" id="CAI3980032.1"/>
    </source>
</evidence>
<evidence type="ECO:0000313" key="4">
    <source>
        <dbReference type="EMBL" id="CAL4767344.1"/>
    </source>
</evidence>
<evidence type="ECO:0000313" key="5">
    <source>
        <dbReference type="Proteomes" id="UP001152797"/>
    </source>
</evidence>